<keyword evidence="3" id="KW-1185">Reference proteome</keyword>
<comment type="caution">
    <text evidence="2">The sequence shown here is derived from an EMBL/GenBank/DDBJ whole genome shotgun (WGS) entry which is preliminary data.</text>
</comment>
<sequence>MLGKKRPLGKELNEIQVGDTYSETKKMDDRDLLLYLGLTGDANPLYLQHDYASLTAYEKPIVPSVMLFGMVSSLVSMSLPGPGSHITQHEMTFPAPVYHSTTVAFTLEVIAIDYQNKQVAMSVTGTNHENEIVVRGKLYVSPACKPNSLTAKSLENFF</sequence>
<evidence type="ECO:0000313" key="3">
    <source>
        <dbReference type="Proteomes" id="UP000675284"/>
    </source>
</evidence>
<dbReference type="PANTHER" id="PTHR43664:SF1">
    <property type="entry name" value="BETA-METHYLMALYL-COA DEHYDRATASE"/>
    <property type="match status" value="1"/>
</dbReference>
<dbReference type="InterPro" id="IPR002539">
    <property type="entry name" value="MaoC-like_dom"/>
</dbReference>
<dbReference type="PANTHER" id="PTHR43664">
    <property type="entry name" value="MONOAMINE OXIDASE-RELATED"/>
    <property type="match status" value="1"/>
</dbReference>
<accession>A0A941DX69</accession>
<dbReference type="EMBL" id="JAGSOT010000016">
    <property type="protein sequence ID" value="MBR7795808.1"/>
    <property type="molecule type" value="Genomic_DNA"/>
</dbReference>
<dbReference type="Proteomes" id="UP000675284">
    <property type="component" value="Unassembled WGS sequence"/>
</dbReference>
<dbReference type="Pfam" id="PF01575">
    <property type="entry name" value="MaoC_dehydratas"/>
    <property type="match status" value="1"/>
</dbReference>
<dbReference type="InterPro" id="IPR029069">
    <property type="entry name" value="HotDog_dom_sf"/>
</dbReference>
<evidence type="ECO:0000259" key="1">
    <source>
        <dbReference type="Pfam" id="PF01575"/>
    </source>
</evidence>
<reference evidence="2" key="1">
    <citation type="submission" date="2021-04" db="EMBL/GenBank/DDBJ databases">
        <title>Isolation and polyphasic classification of algal microorganism.</title>
        <authorList>
            <person name="Wang S."/>
        </authorList>
    </citation>
    <scope>NUCLEOTIDE SEQUENCE</scope>
    <source>
        <strain evidence="2">720a</strain>
    </source>
</reference>
<name>A0A941DX69_9BACI</name>
<organism evidence="2 3">
    <name type="scientific">Virgibacillus salarius</name>
    <dbReference type="NCBI Taxonomy" id="447199"/>
    <lineage>
        <taxon>Bacteria</taxon>
        <taxon>Bacillati</taxon>
        <taxon>Bacillota</taxon>
        <taxon>Bacilli</taxon>
        <taxon>Bacillales</taxon>
        <taxon>Bacillaceae</taxon>
        <taxon>Virgibacillus</taxon>
    </lineage>
</organism>
<evidence type="ECO:0000313" key="2">
    <source>
        <dbReference type="EMBL" id="MBR7795808.1"/>
    </source>
</evidence>
<feature type="domain" description="MaoC-like" evidence="1">
    <location>
        <begin position="23"/>
        <end position="124"/>
    </location>
</feature>
<dbReference type="InterPro" id="IPR052342">
    <property type="entry name" value="MCH/BMMD"/>
</dbReference>
<dbReference type="Gene3D" id="3.10.129.10">
    <property type="entry name" value="Hotdog Thioesterase"/>
    <property type="match status" value="1"/>
</dbReference>
<dbReference type="RefSeq" id="WP_121605475.1">
    <property type="nucleotide sequence ID" value="NZ_BAAACY010000053.1"/>
</dbReference>
<dbReference type="AlphaFoldDB" id="A0A941DX69"/>
<protein>
    <submittedName>
        <fullName evidence="2">Enoyl-CoA hydratase</fullName>
    </submittedName>
</protein>
<dbReference type="SUPFAM" id="SSF54637">
    <property type="entry name" value="Thioesterase/thiol ester dehydrase-isomerase"/>
    <property type="match status" value="1"/>
</dbReference>
<gene>
    <name evidence="2" type="ORF">KCX74_07095</name>
</gene>
<proteinExistence type="predicted"/>